<dbReference type="OrthoDB" id="193467at2759"/>
<evidence type="ECO:0000256" key="3">
    <source>
        <dbReference type="ARBA" id="ARBA00023098"/>
    </source>
</evidence>
<keyword evidence="4" id="KW-0472">Membrane</keyword>
<protein>
    <recommendedName>
        <fullName evidence="6">Tafazzin family protein</fullName>
    </recommendedName>
</protein>
<sequence length="150" mass="17904">MFILMSHNILWSNTPLLSTKGKISQEDGPIRRFKWGTTSLIERATLSNQMMFRLSNNRKMFWPAHLEKKVFRYMRFHEVMPEKYLFGRRPPLPLVSKDIRVIVGQPIEFNLPELRHSAIFDEAAQRWLYTNISERIWSALEGFTWSIYNI</sequence>
<proteinExistence type="inferred from homology"/>
<dbReference type="InParanoid" id="A0A2G5D6U0"/>
<evidence type="ECO:0000256" key="4">
    <source>
        <dbReference type="ARBA" id="ARBA00023136"/>
    </source>
</evidence>
<dbReference type="EMBL" id="KZ305044">
    <property type="protein sequence ID" value="PIA39222.1"/>
    <property type="molecule type" value="Genomic_DNA"/>
</dbReference>
<dbReference type="Proteomes" id="UP000230069">
    <property type="component" value="Unassembled WGS sequence"/>
</dbReference>
<dbReference type="STRING" id="218851.A0A2G5D6U0"/>
<dbReference type="AlphaFoldDB" id="A0A2G5D6U0"/>
<keyword evidence="2" id="KW-0808">Transferase</keyword>
<keyword evidence="8" id="KW-1185">Reference proteome</keyword>
<evidence type="ECO:0000256" key="5">
    <source>
        <dbReference type="ARBA" id="ARBA00023315"/>
    </source>
</evidence>
<dbReference type="PANTHER" id="PTHR12497">
    <property type="entry name" value="TAZ PROTEIN TAFAZZIN"/>
    <property type="match status" value="1"/>
</dbReference>
<evidence type="ECO:0000313" key="7">
    <source>
        <dbReference type="EMBL" id="PIA39222.1"/>
    </source>
</evidence>
<name>A0A2G5D6U0_AQUCA</name>
<evidence type="ECO:0000256" key="1">
    <source>
        <dbReference type="ARBA" id="ARBA00004370"/>
    </source>
</evidence>
<evidence type="ECO:0000256" key="2">
    <source>
        <dbReference type="ARBA" id="ARBA00022679"/>
    </source>
</evidence>
<organism evidence="7 8">
    <name type="scientific">Aquilegia coerulea</name>
    <name type="common">Rocky mountain columbine</name>
    <dbReference type="NCBI Taxonomy" id="218851"/>
    <lineage>
        <taxon>Eukaryota</taxon>
        <taxon>Viridiplantae</taxon>
        <taxon>Streptophyta</taxon>
        <taxon>Embryophyta</taxon>
        <taxon>Tracheophyta</taxon>
        <taxon>Spermatophyta</taxon>
        <taxon>Magnoliopsida</taxon>
        <taxon>Ranunculales</taxon>
        <taxon>Ranunculaceae</taxon>
        <taxon>Thalictroideae</taxon>
        <taxon>Aquilegia</taxon>
    </lineage>
</organism>
<keyword evidence="5" id="KW-0012">Acyltransferase</keyword>
<dbReference type="GO" id="GO:0008374">
    <property type="term" value="F:O-acyltransferase activity"/>
    <property type="evidence" value="ECO:0007669"/>
    <property type="project" value="TreeGrafter"/>
</dbReference>
<evidence type="ECO:0000256" key="6">
    <source>
        <dbReference type="RuleBase" id="RU365062"/>
    </source>
</evidence>
<evidence type="ECO:0000313" key="8">
    <source>
        <dbReference type="Proteomes" id="UP000230069"/>
    </source>
</evidence>
<comment type="similarity">
    <text evidence="6">Belongs to the taffazin family.</text>
</comment>
<dbReference type="PANTHER" id="PTHR12497:SF5">
    <property type="entry name" value="N-ACYLPHOSPHATIDYLETHANOLAMINE SYNTHASE"/>
    <property type="match status" value="1"/>
</dbReference>
<dbReference type="GO" id="GO:0016020">
    <property type="term" value="C:membrane"/>
    <property type="evidence" value="ECO:0007669"/>
    <property type="project" value="UniProtKB-SubCell"/>
</dbReference>
<dbReference type="GO" id="GO:0006644">
    <property type="term" value="P:phospholipid metabolic process"/>
    <property type="evidence" value="ECO:0007669"/>
    <property type="project" value="InterPro"/>
</dbReference>
<gene>
    <name evidence="7" type="ORF">AQUCO_02700418v1</name>
</gene>
<accession>A0A2G5D6U0</accession>
<reference evidence="7 8" key="1">
    <citation type="submission" date="2017-09" db="EMBL/GenBank/DDBJ databases">
        <title>WGS assembly of Aquilegia coerulea Goldsmith.</title>
        <authorList>
            <person name="Hodges S."/>
            <person name="Kramer E."/>
            <person name="Nordborg M."/>
            <person name="Tomkins J."/>
            <person name="Borevitz J."/>
            <person name="Derieg N."/>
            <person name="Yan J."/>
            <person name="Mihaltcheva S."/>
            <person name="Hayes R.D."/>
            <person name="Rokhsar D."/>
        </authorList>
    </citation>
    <scope>NUCLEOTIDE SEQUENCE [LARGE SCALE GENOMIC DNA]</scope>
    <source>
        <strain evidence="8">cv. Goldsmith</strain>
    </source>
</reference>
<comment type="subcellular location">
    <subcellularLocation>
        <location evidence="1">Membrane</location>
    </subcellularLocation>
</comment>
<keyword evidence="3" id="KW-0443">Lipid metabolism</keyword>
<dbReference type="InterPro" id="IPR000872">
    <property type="entry name" value="Tafazzin"/>
</dbReference>